<evidence type="ECO:0000256" key="3">
    <source>
        <dbReference type="ARBA" id="ARBA00022723"/>
    </source>
</evidence>
<evidence type="ECO:0000313" key="8">
    <source>
        <dbReference type="EMBL" id="PTL73559.1"/>
    </source>
</evidence>
<dbReference type="SUPFAM" id="SSF55811">
    <property type="entry name" value="Nudix"/>
    <property type="match status" value="1"/>
</dbReference>
<dbReference type="PROSITE" id="PS51462">
    <property type="entry name" value="NUDIX"/>
    <property type="match status" value="1"/>
</dbReference>
<keyword evidence="3" id="KW-0479">Metal-binding</keyword>
<dbReference type="PRINTS" id="PR00502">
    <property type="entry name" value="NUDIXFAMILY"/>
</dbReference>
<dbReference type="InterPro" id="IPR015797">
    <property type="entry name" value="NUDIX_hydrolase-like_dom_sf"/>
</dbReference>
<dbReference type="Proteomes" id="UP000241085">
    <property type="component" value="Unassembled WGS sequence"/>
</dbReference>
<feature type="domain" description="Nudix hydrolase" evidence="7">
    <location>
        <begin position="40"/>
        <end position="173"/>
    </location>
</feature>
<dbReference type="GO" id="GO:0008413">
    <property type="term" value="F:8-oxo-7,8-dihydroguanosine triphosphate pyrophosphatase activity"/>
    <property type="evidence" value="ECO:0007669"/>
    <property type="project" value="TreeGrafter"/>
</dbReference>
<dbReference type="InterPro" id="IPR020084">
    <property type="entry name" value="NUDIX_hydrolase_CS"/>
</dbReference>
<accession>A0A2T4UVK9</accession>
<dbReference type="PROSITE" id="PS00893">
    <property type="entry name" value="NUDIX_BOX"/>
    <property type="match status" value="1"/>
</dbReference>
<keyword evidence="4 6" id="KW-0378">Hydrolase</keyword>
<evidence type="ECO:0000256" key="2">
    <source>
        <dbReference type="ARBA" id="ARBA00005582"/>
    </source>
</evidence>
<dbReference type="GO" id="GO:0042262">
    <property type="term" value="P:DNA protection"/>
    <property type="evidence" value="ECO:0007669"/>
    <property type="project" value="TreeGrafter"/>
</dbReference>
<dbReference type="CDD" id="cd03427">
    <property type="entry name" value="NUDIX_MTH1_Nudt1"/>
    <property type="match status" value="1"/>
</dbReference>
<evidence type="ECO:0000313" key="9">
    <source>
        <dbReference type="Proteomes" id="UP000241085"/>
    </source>
</evidence>
<reference evidence="8 9" key="1">
    <citation type="submission" date="2018-03" db="EMBL/GenBank/DDBJ databases">
        <title>Bacteriophage NCPPB3778 and a type I-E CRISPR drive the evolution of the US Biological Select Agent, Rathayibacter toxicus.</title>
        <authorList>
            <person name="Davis E.W.II."/>
            <person name="Tabima J.F."/>
            <person name="Weisberg A.J."/>
            <person name="Dantas Lopes L."/>
            <person name="Wiseman M.S."/>
            <person name="Wiseman M.S."/>
            <person name="Pupko T."/>
            <person name="Belcher M.S."/>
            <person name="Sechler A.J."/>
            <person name="Tancos M.A."/>
            <person name="Schroeder B.K."/>
            <person name="Murray T.D."/>
            <person name="Luster D.G."/>
            <person name="Schneider W.L."/>
            <person name="Rogers E."/>
            <person name="Andreote F.D."/>
            <person name="Grunwald N.J."/>
            <person name="Putnam M.L."/>
            <person name="Chang J.H."/>
        </authorList>
    </citation>
    <scope>NUCLEOTIDE SEQUENCE [LARGE SCALE GENOMIC DNA]</scope>
    <source>
        <strain evidence="8 9">DSM 15933</strain>
    </source>
</reference>
<dbReference type="InterPro" id="IPR000086">
    <property type="entry name" value="NUDIX_hydrolase_dom"/>
</dbReference>
<comment type="cofactor">
    <cofactor evidence="1">
        <name>Mg(2+)</name>
        <dbReference type="ChEBI" id="CHEBI:18420"/>
    </cofactor>
</comment>
<dbReference type="AlphaFoldDB" id="A0A2T4UVK9"/>
<proteinExistence type="inferred from homology"/>
<dbReference type="PANTHER" id="PTHR43758:SF2">
    <property type="entry name" value="OXIDIZED PURINE NUCLEOSIDE TRIPHOSPHATE HYDROLASE"/>
    <property type="match status" value="1"/>
</dbReference>
<name>A0A2T4UVK9_9MICO</name>
<dbReference type="InterPro" id="IPR020476">
    <property type="entry name" value="Nudix_hydrolase"/>
</dbReference>
<evidence type="ECO:0000256" key="6">
    <source>
        <dbReference type="RuleBase" id="RU003476"/>
    </source>
</evidence>
<comment type="similarity">
    <text evidence="2 6">Belongs to the Nudix hydrolase family.</text>
</comment>
<organism evidence="8 9">
    <name type="scientific">Rathayibacter caricis DSM 15933</name>
    <dbReference type="NCBI Taxonomy" id="1328867"/>
    <lineage>
        <taxon>Bacteria</taxon>
        <taxon>Bacillati</taxon>
        <taxon>Actinomycetota</taxon>
        <taxon>Actinomycetes</taxon>
        <taxon>Micrococcales</taxon>
        <taxon>Microbacteriaceae</taxon>
        <taxon>Rathayibacter</taxon>
    </lineage>
</organism>
<evidence type="ECO:0000256" key="1">
    <source>
        <dbReference type="ARBA" id="ARBA00001946"/>
    </source>
</evidence>
<dbReference type="PANTHER" id="PTHR43758">
    <property type="entry name" value="7,8-DIHYDRO-8-OXOGUANINE TRIPHOSPHATASE"/>
    <property type="match status" value="1"/>
</dbReference>
<keyword evidence="5" id="KW-0460">Magnesium</keyword>
<evidence type="ECO:0000259" key="7">
    <source>
        <dbReference type="PROSITE" id="PS51462"/>
    </source>
</evidence>
<evidence type="ECO:0000256" key="4">
    <source>
        <dbReference type="ARBA" id="ARBA00022801"/>
    </source>
</evidence>
<dbReference type="GO" id="GO:0005737">
    <property type="term" value="C:cytoplasm"/>
    <property type="evidence" value="ECO:0007669"/>
    <property type="project" value="TreeGrafter"/>
</dbReference>
<dbReference type="GO" id="GO:0046872">
    <property type="term" value="F:metal ion binding"/>
    <property type="evidence" value="ECO:0007669"/>
    <property type="project" value="UniProtKB-KW"/>
</dbReference>
<gene>
    <name evidence="8" type="ORF">C1I63_12350</name>
</gene>
<sequence>MSTRSRAWKRSSAEVVVTGLAYDGGQRPPARAERRCAVTPLPEVCVVYVLRESDGTVEVLLGEKRRGLGRGRVVAPGGKLEPGESPVEAAVRELAEEVGLHAEPGDLVAHGILDYSFPHRPAWSQRSHVFLCRRWRGEVTESADLAAEFVPLHSVPYERMWDDARWWLPGVLLRGEHARFRFEFGEDLATVRATDVPGYTSAG</sequence>
<keyword evidence="9" id="KW-1185">Reference proteome</keyword>
<comment type="caution">
    <text evidence="8">The sequence shown here is derived from an EMBL/GenBank/DDBJ whole genome shotgun (WGS) entry which is preliminary data.</text>
</comment>
<dbReference type="EMBL" id="PZPL01000001">
    <property type="protein sequence ID" value="PTL73559.1"/>
    <property type="molecule type" value="Genomic_DNA"/>
</dbReference>
<dbReference type="Pfam" id="PF00293">
    <property type="entry name" value="NUDIX"/>
    <property type="match status" value="1"/>
</dbReference>
<dbReference type="Gene3D" id="3.90.79.10">
    <property type="entry name" value="Nucleoside Triphosphate Pyrophosphohydrolase"/>
    <property type="match status" value="1"/>
</dbReference>
<protein>
    <recommendedName>
        <fullName evidence="7">Nudix hydrolase domain-containing protein</fullName>
    </recommendedName>
</protein>
<evidence type="ECO:0000256" key="5">
    <source>
        <dbReference type="ARBA" id="ARBA00022842"/>
    </source>
</evidence>